<gene>
    <name evidence="1" type="ORF">MPP7335_02212</name>
</gene>
<organism evidence="1 2">
    <name type="scientific">Mycolicibacterium parafortuitum</name>
    <name type="common">Mycobacterium parafortuitum</name>
    <dbReference type="NCBI Taxonomy" id="39692"/>
    <lineage>
        <taxon>Bacteria</taxon>
        <taxon>Bacillati</taxon>
        <taxon>Actinomycetota</taxon>
        <taxon>Actinomycetes</taxon>
        <taxon>Mycobacteriales</taxon>
        <taxon>Mycobacteriaceae</taxon>
        <taxon>Mycolicibacterium</taxon>
    </lineage>
</organism>
<dbReference type="InterPro" id="IPR011990">
    <property type="entry name" value="TPR-like_helical_dom_sf"/>
</dbReference>
<evidence type="ECO:0000313" key="1">
    <source>
        <dbReference type="EMBL" id="SRX80469.1"/>
    </source>
</evidence>
<protein>
    <submittedName>
        <fullName evidence="1">Uncharacterized protein</fullName>
    </submittedName>
</protein>
<name>A0A375YHE5_MYCPF</name>
<dbReference type="RefSeq" id="WP_083145832.1">
    <property type="nucleotide sequence ID" value="NZ_MVID01000026.1"/>
</dbReference>
<reference evidence="1 2" key="1">
    <citation type="submission" date="2018-05" db="EMBL/GenBank/DDBJ databases">
        <authorList>
            <consortium name="IHU Genomes"/>
        </authorList>
    </citation>
    <scope>NUCLEOTIDE SEQUENCE [LARGE SCALE GENOMIC DNA]</scope>
    <source>
        <strain evidence="1 2">P7335</strain>
    </source>
</reference>
<accession>A0A375YHE5</accession>
<dbReference type="SUPFAM" id="SSF48452">
    <property type="entry name" value="TPR-like"/>
    <property type="match status" value="1"/>
</dbReference>
<dbReference type="STRING" id="39692.BST38_23205"/>
<proteinExistence type="predicted"/>
<dbReference type="AlphaFoldDB" id="A0A375YHE5"/>
<dbReference type="EMBL" id="UEGS01000001">
    <property type="protein sequence ID" value="SRX80469.1"/>
    <property type="molecule type" value="Genomic_DNA"/>
</dbReference>
<sequence length="266" mass="27707">MDTTAAISANELADAAFGSDPGRWPLPAATGAEALWLRAVAAGGQGRYACAIVDLDRLARTPRPAAISSMMLSTRASFLRQLGWHDLARAWDGRAAAAADTAEAAGDALVGLAADALGVGRYDASERALERAAESVGAAGSPRQEVRLAWVSAELAMFLGNGATAVGHAERAVRLAADVVSVRHRVKSQIVLAAALCSSGDLAAARREGDAALADTQRYGLVPLQWAIASMLADIGSETRPEAEIRAVRDGCAQTVVRWGGVWRPR</sequence>
<dbReference type="Proteomes" id="UP000252008">
    <property type="component" value="Unassembled WGS sequence"/>
</dbReference>
<keyword evidence="2" id="KW-1185">Reference proteome</keyword>
<dbReference type="Gene3D" id="1.25.40.10">
    <property type="entry name" value="Tetratricopeptide repeat domain"/>
    <property type="match status" value="1"/>
</dbReference>
<evidence type="ECO:0000313" key="2">
    <source>
        <dbReference type="Proteomes" id="UP000252008"/>
    </source>
</evidence>